<accession>A0A9P6VU56</accession>
<dbReference type="GO" id="GO:0006338">
    <property type="term" value="P:chromatin remodeling"/>
    <property type="evidence" value="ECO:0007669"/>
    <property type="project" value="TreeGrafter"/>
</dbReference>
<dbReference type="GO" id="GO:0000812">
    <property type="term" value="C:Swr1 complex"/>
    <property type="evidence" value="ECO:0007669"/>
    <property type="project" value="TreeGrafter"/>
</dbReference>
<dbReference type="InterPro" id="IPR027417">
    <property type="entry name" value="P-loop_NTPase"/>
</dbReference>
<dbReference type="GO" id="GO:0004386">
    <property type="term" value="F:helicase activity"/>
    <property type="evidence" value="ECO:0007669"/>
    <property type="project" value="UniProtKB-KW"/>
</dbReference>
<evidence type="ECO:0000259" key="19">
    <source>
        <dbReference type="PROSITE" id="PS51194"/>
    </source>
</evidence>
<feature type="compositionally biased region" description="Low complexity" evidence="17">
    <location>
        <begin position="11"/>
        <end position="20"/>
    </location>
</feature>
<dbReference type="Pfam" id="PF00271">
    <property type="entry name" value="Helicase_C"/>
    <property type="match status" value="1"/>
</dbReference>
<keyword evidence="13" id="KW-0539">Nucleus</keyword>
<evidence type="ECO:0000256" key="7">
    <source>
        <dbReference type="ARBA" id="ARBA00022840"/>
    </source>
</evidence>
<dbReference type="Gene3D" id="3.40.50.300">
    <property type="entry name" value="P-loop containing nucleotide triphosphate hydrolases"/>
    <property type="match status" value="1"/>
</dbReference>
<dbReference type="Pfam" id="PF00176">
    <property type="entry name" value="SNF2-rel_dom"/>
    <property type="match status" value="1"/>
</dbReference>
<keyword evidence="8" id="KW-0156">Chromatin regulator</keyword>
<dbReference type="FunFam" id="1.20.120.850:FF:000012">
    <property type="entry name" value="protein PHOTOPERIOD-INDEPENDENT EARLY FLOWERING 1 isoform X3"/>
    <property type="match status" value="1"/>
</dbReference>
<dbReference type="InterPro" id="IPR014001">
    <property type="entry name" value="Helicase_ATP-bd"/>
</dbReference>
<feature type="domain" description="Helicase C-terminal" evidence="19">
    <location>
        <begin position="1496"/>
        <end position="1646"/>
    </location>
</feature>
<evidence type="ECO:0000256" key="6">
    <source>
        <dbReference type="ARBA" id="ARBA00022806"/>
    </source>
</evidence>
<dbReference type="PANTHER" id="PTHR45685:SF1">
    <property type="entry name" value="HELICASE SRCAP"/>
    <property type="match status" value="1"/>
</dbReference>
<dbReference type="SUPFAM" id="SSF52540">
    <property type="entry name" value="P-loop containing nucleoside triphosphate hydrolases"/>
    <property type="match status" value="2"/>
</dbReference>
<dbReference type="FunFam" id="3.40.50.10810:FF:000051">
    <property type="entry name" value="Helicase SWR1"/>
    <property type="match status" value="1"/>
</dbReference>
<feature type="compositionally biased region" description="Low complexity" evidence="17">
    <location>
        <begin position="620"/>
        <end position="641"/>
    </location>
</feature>
<feature type="compositionally biased region" description="Basic residues" evidence="17">
    <location>
        <begin position="1"/>
        <end position="10"/>
    </location>
</feature>
<feature type="compositionally biased region" description="Polar residues" evidence="17">
    <location>
        <begin position="98"/>
        <end position="116"/>
    </location>
</feature>
<dbReference type="SMART" id="SM00573">
    <property type="entry name" value="HSA"/>
    <property type="match status" value="1"/>
</dbReference>
<keyword evidence="7" id="KW-0067">ATP-binding</keyword>
<evidence type="ECO:0000313" key="21">
    <source>
        <dbReference type="EMBL" id="KAG0655810.1"/>
    </source>
</evidence>
<feature type="region of interest" description="Disordered" evidence="17">
    <location>
        <begin position="739"/>
        <end position="913"/>
    </location>
</feature>
<evidence type="ECO:0000259" key="18">
    <source>
        <dbReference type="PROSITE" id="PS51192"/>
    </source>
</evidence>
<evidence type="ECO:0000256" key="8">
    <source>
        <dbReference type="ARBA" id="ARBA00022853"/>
    </source>
</evidence>
<feature type="region of interest" description="Disordered" evidence="17">
    <location>
        <begin position="220"/>
        <end position="331"/>
    </location>
</feature>
<name>A0A9P6VU56_RHOMI</name>
<feature type="compositionally biased region" description="Polar residues" evidence="17">
    <location>
        <begin position="318"/>
        <end position="327"/>
    </location>
</feature>
<comment type="similarity">
    <text evidence="2">Belongs to the SNF2/RAD54 helicase family. SWR1 subfamily.</text>
</comment>
<evidence type="ECO:0000256" key="9">
    <source>
        <dbReference type="ARBA" id="ARBA00023015"/>
    </source>
</evidence>
<dbReference type="GO" id="GO:0003677">
    <property type="term" value="F:DNA binding"/>
    <property type="evidence" value="ECO:0007669"/>
    <property type="project" value="UniProtKB-KW"/>
</dbReference>
<dbReference type="GO" id="GO:0005524">
    <property type="term" value="F:ATP binding"/>
    <property type="evidence" value="ECO:0007669"/>
    <property type="project" value="UniProtKB-KW"/>
</dbReference>
<keyword evidence="12" id="KW-0804">Transcription</keyword>
<organism evidence="21 22">
    <name type="scientific">Rhodotorula mucilaginosa</name>
    <name type="common">Yeast</name>
    <name type="synonym">Rhodotorula rubra</name>
    <dbReference type="NCBI Taxonomy" id="5537"/>
    <lineage>
        <taxon>Eukaryota</taxon>
        <taxon>Fungi</taxon>
        <taxon>Dikarya</taxon>
        <taxon>Basidiomycota</taxon>
        <taxon>Pucciniomycotina</taxon>
        <taxon>Microbotryomycetes</taxon>
        <taxon>Sporidiobolales</taxon>
        <taxon>Sporidiobolaceae</taxon>
        <taxon>Rhodotorula</taxon>
    </lineage>
</organism>
<keyword evidence="9" id="KW-0805">Transcription regulation</keyword>
<dbReference type="InterPro" id="IPR038718">
    <property type="entry name" value="SNF2-like_sf"/>
</dbReference>
<feature type="compositionally biased region" description="Acidic residues" evidence="17">
    <location>
        <begin position="581"/>
        <end position="619"/>
    </location>
</feature>
<gene>
    <name evidence="21" type="primary">SWR1</name>
    <name evidence="21" type="ORF">C6P46_000706</name>
</gene>
<comment type="subunit">
    <text evidence="3">Component of the SWR1 chromatin-remodeling complex.</text>
</comment>
<evidence type="ECO:0000256" key="10">
    <source>
        <dbReference type="ARBA" id="ARBA00023125"/>
    </source>
</evidence>
<protein>
    <recommendedName>
        <fullName evidence="15">Helicase SWR1</fullName>
    </recommendedName>
    <alternativeName>
        <fullName evidence="16">Helicase swr1</fullName>
    </alternativeName>
</protein>
<dbReference type="PROSITE" id="PS51194">
    <property type="entry name" value="HELICASE_CTER"/>
    <property type="match status" value="1"/>
</dbReference>
<evidence type="ECO:0000256" key="1">
    <source>
        <dbReference type="ARBA" id="ARBA00004123"/>
    </source>
</evidence>
<feature type="compositionally biased region" description="Polar residues" evidence="17">
    <location>
        <begin position="649"/>
        <end position="658"/>
    </location>
</feature>
<reference evidence="21 22" key="1">
    <citation type="submission" date="2020-11" db="EMBL/GenBank/DDBJ databases">
        <title>Kefir isolates.</title>
        <authorList>
            <person name="Marcisauskas S."/>
            <person name="Kim Y."/>
            <person name="Blasche S."/>
        </authorList>
    </citation>
    <scope>NUCLEOTIDE SEQUENCE [LARGE SCALE GENOMIC DNA]</scope>
    <source>
        <strain evidence="21 22">KR</strain>
    </source>
</reference>
<dbReference type="InterPro" id="IPR014012">
    <property type="entry name" value="HSA_dom"/>
</dbReference>
<evidence type="ECO:0000259" key="20">
    <source>
        <dbReference type="PROSITE" id="PS51204"/>
    </source>
</evidence>
<evidence type="ECO:0000256" key="17">
    <source>
        <dbReference type="SAM" id="MobiDB-lite"/>
    </source>
</evidence>
<feature type="compositionally biased region" description="Acidic residues" evidence="17">
    <location>
        <begin position="684"/>
        <end position="713"/>
    </location>
</feature>
<evidence type="ECO:0000256" key="15">
    <source>
        <dbReference type="ARBA" id="ARBA00040599"/>
    </source>
</evidence>
<dbReference type="PROSITE" id="PS51204">
    <property type="entry name" value="HSA"/>
    <property type="match status" value="1"/>
</dbReference>
<feature type="compositionally biased region" description="Basic residues" evidence="17">
    <location>
        <begin position="276"/>
        <end position="289"/>
    </location>
</feature>
<dbReference type="InterPro" id="IPR049730">
    <property type="entry name" value="SNF2/RAD54-like_C"/>
</dbReference>
<evidence type="ECO:0000256" key="2">
    <source>
        <dbReference type="ARBA" id="ARBA00009220"/>
    </source>
</evidence>
<dbReference type="PANTHER" id="PTHR45685">
    <property type="entry name" value="HELICASE SRCAP-RELATED"/>
    <property type="match status" value="1"/>
</dbReference>
<dbReference type="Pfam" id="PF07529">
    <property type="entry name" value="HSA"/>
    <property type="match status" value="1"/>
</dbReference>
<dbReference type="CDD" id="cd18793">
    <property type="entry name" value="SF2_C_SNF"/>
    <property type="match status" value="1"/>
</dbReference>
<keyword evidence="5" id="KW-0378">Hydrolase</keyword>
<keyword evidence="11" id="KW-0010">Activator</keyword>
<evidence type="ECO:0000256" key="12">
    <source>
        <dbReference type="ARBA" id="ARBA00023163"/>
    </source>
</evidence>
<evidence type="ECO:0000256" key="3">
    <source>
        <dbReference type="ARBA" id="ARBA00011826"/>
    </source>
</evidence>
<evidence type="ECO:0000313" key="22">
    <source>
        <dbReference type="Proteomes" id="UP000777482"/>
    </source>
</evidence>
<dbReference type="InterPro" id="IPR050520">
    <property type="entry name" value="INO80/SWR1_helicase"/>
</dbReference>
<dbReference type="PROSITE" id="PS51192">
    <property type="entry name" value="HELICASE_ATP_BIND_1"/>
    <property type="match status" value="1"/>
</dbReference>
<feature type="compositionally biased region" description="Low complexity" evidence="17">
    <location>
        <begin position="750"/>
        <end position="792"/>
    </location>
</feature>
<evidence type="ECO:0000256" key="13">
    <source>
        <dbReference type="ARBA" id="ARBA00023242"/>
    </source>
</evidence>
<dbReference type="EMBL" id="PUHQ01000111">
    <property type="protein sequence ID" value="KAG0655810.1"/>
    <property type="molecule type" value="Genomic_DNA"/>
</dbReference>
<feature type="compositionally biased region" description="Acidic residues" evidence="17">
    <location>
        <begin position="816"/>
        <end position="850"/>
    </location>
</feature>
<dbReference type="SMART" id="SM00490">
    <property type="entry name" value="HELICc"/>
    <property type="match status" value="1"/>
</dbReference>
<evidence type="ECO:0000256" key="4">
    <source>
        <dbReference type="ARBA" id="ARBA00022741"/>
    </source>
</evidence>
<feature type="region of interest" description="Disordered" evidence="17">
    <location>
        <begin position="1"/>
        <end position="116"/>
    </location>
</feature>
<comment type="caution">
    <text evidence="21">The sequence shown here is derived from an EMBL/GenBank/DDBJ whole genome shotgun (WGS) entry which is preliminary data.</text>
</comment>
<keyword evidence="10" id="KW-0238">DNA-binding</keyword>
<feature type="domain" description="Helicase ATP-binding" evidence="18">
    <location>
        <begin position="966"/>
        <end position="1131"/>
    </location>
</feature>
<dbReference type="GO" id="GO:0016887">
    <property type="term" value="F:ATP hydrolysis activity"/>
    <property type="evidence" value="ECO:0007669"/>
    <property type="project" value="TreeGrafter"/>
</dbReference>
<proteinExistence type="inferred from homology"/>
<evidence type="ECO:0000256" key="16">
    <source>
        <dbReference type="ARBA" id="ARBA00074297"/>
    </source>
</evidence>
<dbReference type="SMART" id="SM00487">
    <property type="entry name" value="DEXDc"/>
    <property type="match status" value="1"/>
</dbReference>
<dbReference type="GO" id="GO:0042393">
    <property type="term" value="F:histone binding"/>
    <property type="evidence" value="ECO:0007669"/>
    <property type="project" value="TreeGrafter"/>
</dbReference>
<comment type="subcellular location">
    <subcellularLocation>
        <location evidence="1">Nucleus</location>
    </subcellularLocation>
</comment>
<comment type="function">
    <text evidence="14">Catalytic component of the SWR1 complex which mediates the ATP-dependent exchange of histone H2A for the H2A variant HZT1 leading to transcriptional regulation of selected genes by chromatin remodeling.</text>
</comment>
<keyword evidence="22" id="KW-1185">Reference proteome</keyword>
<dbReference type="Gene3D" id="3.40.50.10810">
    <property type="entry name" value="Tandem AAA-ATPase domain"/>
    <property type="match status" value="1"/>
</dbReference>
<feature type="region of interest" description="Disordered" evidence="17">
    <location>
        <begin position="578"/>
        <end position="722"/>
    </location>
</feature>
<sequence length="1779" mass="195701">MARKGRRAPPKRAAATATEPSPAPDVDGDNSATAPLETVATSPADPGRSQLSIEPKREDLGADDDEKMATLSDDPSRAPSMADDHALTNEADGAGVSQGLSSDQPTQAPWQAGSSEISHFPAGFSLPPIPSTSSAVLPARTDYAPEEIAAWRERQIDAKQAELTAIVDKHDDYVRELFHLDRFVTLIGFDPAVAKADRSDVFQLFQANYDLFLNAASDGVTGSSGRRGTRRATTDRKVSALAGGAEIASGRKKGKAKAEGEDDEMWSVYDENGRTGPKKKGLGSARGKKTSGSPSSPGVGGSPSPAPSASRYKKRPSLVSTTPSRAGSQAPYFFPVPPEGQAVYEPVVAKMDELPNMLKDDLPPLSPRAVKRRKILLESGVTYTHPMQIPPDPQFDFSLARLLESYVSLDDDIDIEPPPTEEELDQRAEYELDILDQVEAIRAEGRELYNPDRTAEDEPKRAKDHQDWLVEHALHFSHLVAQERKAHVALARKTARMVTKHFDEIRGKEEKEQKEIERNQKALARWTIREVRKKWKLATGVVRARFKEEQKAEQKRLGKQQLDLMLNKSTTMLQAQQLEMAGEESSDETPGVSEDESDGEEEDEEEEGEEEAGESEAESEGAAVSETASEATPAPSRSARANPRRTTGRSRLSVSATPADTPLTGEDDDADESGDAVFAGATESDAEREAEDDQFAAEMEEDEAGGGDDDDEMANLAAEADMPIEELLRRSGYAAMVAEEEAGVASSDGPTPGAAPTEPAPPVAESTETSNGETSNAAPSPSTPGTSAPAGPELTAEEKEAEAMSEFGSEAGEEGRDQEDEQLEQEMEADEGESDDEEMKGLAEDADLPIEELMRKYGYGPNADTAASPADADADADGAANSEMKVEPDDAASEGIKPEARSPSAHASDAGDAEDIEEITSDAVAAEKAARETGLGADRQVVHFKPPFLLRATLRPYQQAGLEWLASLYTGGVNGILADEMGLGKTIQTIALLAHLACDKGQWGPHLVVVPTSVMLNWEMEFRKFLPGFKLLTYYGTQKERKEKRKGWNTENAFHVCITSYQLVLADQYIFRRKPWHYLILDEAHHIKNFRSQRWQTLLGFNARHRLLLTGTPLQNNLMELGLAADGSGPFAEHSDFQAWFSNPMDRAIENGEVMDAETQATVNQLHTILRPYLLRRLKAEVEKEMPGKTESVICCRMSKRQRYLYDDFMSRAQTRDTLSSGHFLSIINCLMQLRKVCNHPDLFEVRPIVTSFSMQRSVASSFEPAELLVRKRLLEESPIAKMDWSTLTLVKPWQEETTTTVASQVRMTLDASAAFPYLHQVPVDVDLYNAPPRDTKSIAGWTRYQSWYEHRATLSRLDRLATINRRRCIASTPYFGADLLRILREPGRRATLFPSDTPGLTRDADFRTTSLTNMVLSHDQRAATLDDTISTFAFATPAVRAHDMAHHALPGMTQDDIDDIEEEAPAELLHLPSTKLTVAFPDRSLLQYDCGKLQKLDELLRECKAGGHRALIFTQMTKVLDILEEFLSYQGYRYLRLDGSTKIEQRQALTERFNSNDKILCFISSTRAGGLGINLQGADTVIFYDSDWNPALDRQCQDRAHRIGQTREVRIWRFVTEHSIEENMLRKANQKRKLDQMVIAEGDFTTDHLQRLDWRDYLDENQLADLGVDATAGDEGDTGAGKGAAQSAAEIRQALAAAEDVEDAAAAKAAINELEVDRGDFAGEGQQASGSAATFGKDGLVNTAADGQKEEEEDPLAGTVDGVMINWVEEDWDYFRDA</sequence>
<feature type="domain" description="HSA" evidence="20">
    <location>
        <begin position="453"/>
        <end position="525"/>
    </location>
</feature>
<evidence type="ECO:0000256" key="14">
    <source>
        <dbReference type="ARBA" id="ARBA00037570"/>
    </source>
</evidence>
<keyword evidence="4" id="KW-0547">Nucleotide-binding</keyword>
<dbReference type="Gene3D" id="1.20.120.850">
    <property type="entry name" value="SWI2/SNF2 ATPases, N-terminal domain"/>
    <property type="match status" value="1"/>
</dbReference>
<dbReference type="OrthoDB" id="372624at2759"/>
<feature type="compositionally biased region" description="Acidic residues" evidence="17">
    <location>
        <begin position="665"/>
        <end position="674"/>
    </location>
</feature>
<dbReference type="InterPro" id="IPR000330">
    <property type="entry name" value="SNF2_N"/>
</dbReference>
<evidence type="ECO:0000256" key="11">
    <source>
        <dbReference type="ARBA" id="ARBA00023159"/>
    </source>
</evidence>
<dbReference type="InterPro" id="IPR001650">
    <property type="entry name" value="Helicase_C-like"/>
</dbReference>
<keyword evidence="6" id="KW-0347">Helicase</keyword>
<dbReference type="Proteomes" id="UP000777482">
    <property type="component" value="Unassembled WGS sequence"/>
</dbReference>
<evidence type="ECO:0000256" key="5">
    <source>
        <dbReference type="ARBA" id="ARBA00022801"/>
    </source>
</evidence>